<reference evidence="2" key="1">
    <citation type="journal article" date="2019" name="Int. J. Syst. Evol. Microbiol.">
        <title>The Global Catalogue of Microorganisms (GCM) 10K type strain sequencing project: providing services to taxonomists for standard genome sequencing and annotation.</title>
        <authorList>
            <consortium name="The Broad Institute Genomics Platform"/>
            <consortium name="The Broad Institute Genome Sequencing Center for Infectious Disease"/>
            <person name="Wu L."/>
            <person name="Ma J."/>
        </authorList>
    </citation>
    <scope>NUCLEOTIDE SEQUENCE [LARGE SCALE GENOMIC DNA]</scope>
    <source>
        <strain evidence="2">CGMCC 1.12478</strain>
    </source>
</reference>
<dbReference type="EMBL" id="BMFC01000008">
    <property type="protein sequence ID" value="GGC10595.1"/>
    <property type="molecule type" value="Genomic_DNA"/>
</dbReference>
<proteinExistence type="predicted"/>
<sequence>MTPTDLTGVNKESVLKMALNGDLDWTKVGAIVTDTVSRAKVADAFQLMFGPPTKELLPKGMKLYKFNSYAKLMPDSGIPPVDLPMSPWWTPSLPYKHDGGLIQKLKIAKANGVSAREWGRLTSVIKEEWNSLAFILEIELSCEVYGWFGGFKGMSRSSGGPSKRDVAVEASGSTKLPGGGTQFYIPNLTFGHVATYSIKPL</sequence>
<accession>A0ABQ1KTK2</accession>
<gene>
    <name evidence="1" type="ORF">GCM10011363_29100</name>
</gene>
<dbReference type="Proteomes" id="UP000645462">
    <property type="component" value="Unassembled WGS sequence"/>
</dbReference>
<protein>
    <submittedName>
        <fullName evidence="1">Uncharacterized protein</fullName>
    </submittedName>
</protein>
<evidence type="ECO:0000313" key="1">
    <source>
        <dbReference type="EMBL" id="GGC10595.1"/>
    </source>
</evidence>
<comment type="caution">
    <text evidence="1">The sequence shown here is derived from an EMBL/GenBank/DDBJ whole genome shotgun (WGS) entry which is preliminary data.</text>
</comment>
<evidence type="ECO:0000313" key="2">
    <source>
        <dbReference type="Proteomes" id="UP000645462"/>
    </source>
</evidence>
<name>A0ABQ1KTK2_9RHOB</name>
<keyword evidence="2" id="KW-1185">Reference proteome</keyword>
<organism evidence="1 2">
    <name type="scientific">Marivita lacus</name>
    <dbReference type="NCBI Taxonomy" id="1323742"/>
    <lineage>
        <taxon>Bacteria</taxon>
        <taxon>Pseudomonadati</taxon>
        <taxon>Pseudomonadota</taxon>
        <taxon>Alphaproteobacteria</taxon>
        <taxon>Rhodobacterales</taxon>
        <taxon>Roseobacteraceae</taxon>
        <taxon>Marivita</taxon>
    </lineage>
</organism>
<dbReference type="RefSeq" id="WP_229747827.1">
    <property type="nucleotide sequence ID" value="NZ_BMFC01000008.1"/>
</dbReference>